<evidence type="ECO:0000313" key="1">
    <source>
        <dbReference type="EMBL" id="CAB3804700.1"/>
    </source>
</evidence>
<dbReference type="EMBL" id="CADIKM010000067">
    <property type="protein sequence ID" value="CAB3804700.1"/>
    <property type="molecule type" value="Genomic_DNA"/>
</dbReference>
<dbReference type="Proteomes" id="UP000494115">
    <property type="component" value="Unassembled WGS sequence"/>
</dbReference>
<organism evidence="1 2">
    <name type="scientific">Pararobbsia alpina</name>
    <dbReference type="NCBI Taxonomy" id="621374"/>
    <lineage>
        <taxon>Bacteria</taxon>
        <taxon>Pseudomonadati</taxon>
        <taxon>Pseudomonadota</taxon>
        <taxon>Betaproteobacteria</taxon>
        <taxon>Burkholderiales</taxon>
        <taxon>Burkholderiaceae</taxon>
        <taxon>Pararobbsia</taxon>
    </lineage>
</organism>
<evidence type="ECO:0000313" key="2">
    <source>
        <dbReference type="Proteomes" id="UP000494115"/>
    </source>
</evidence>
<accession>A0A6S7BM09</accession>
<keyword evidence="2" id="KW-1185">Reference proteome</keyword>
<reference evidence="1 2" key="1">
    <citation type="submission" date="2020-04" db="EMBL/GenBank/DDBJ databases">
        <authorList>
            <person name="De Canck E."/>
        </authorList>
    </citation>
    <scope>NUCLEOTIDE SEQUENCE [LARGE SCALE GENOMIC DNA]</scope>
    <source>
        <strain evidence="1 2">LMG 28138</strain>
    </source>
</reference>
<name>A0A6S7BM09_9BURK</name>
<protein>
    <submittedName>
        <fullName evidence="1">Uncharacterized protein</fullName>
    </submittedName>
</protein>
<proteinExistence type="predicted"/>
<sequence>MLACYYVGNLLLVAATTKLAPMDKAAFILMLRDHAQSKGVTNINVAVEEQLAACDNGWLAEPVALPFGTVNKGLKACKVDMAEIRSSRSRHDRHL</sequence>
<dbReference type="AlphaFoldDB" id="A0A6S7BM09"/>
<gene>
    <name evidence="1" type="ORF">LMG28138_05556</name>
</gene>